<comment type="caution">
    <text evidence="8">The sequence shown here is derived from an EMBL/GenBank/DDBJ whole genome shotgun (WGS) entry which is preliminary data.</text>
</comment>
<sequence length="458" mass="48836">MYDATIAAGSAATPTTATRYRWVVMGLIFIVYTLAAADRANIGIVLPFVKKEFAMSNTEAGAVVSLFFVGYAVMQIPAGFLVRRLGTRVVFPIFMLLTSLFTGLLGTSGSVLAMKLNRLALGTAEAPLPVTMLSTVNRWFPAREKGTAVGLFLAAAKFGPVIVPPLGALIIATLGWQYVFYICAAPGIVFAVLWYFLVVDEPARSRFVSAAEAEHIRDEPSSRPAVPDAAAPVAAAPPARRFDRLDRVIRGRPVRLIATAKETFRSGNVWGLALGYLMMTGIINVILAWLPTYLTTVKHFSLMNVGFVASAPFIGGVLGNIIGGWFSDRVVGKRRKPTILISAVSTVFMMYALIHAPNEPVTLAILLFLTGFLLNVGYSSFTVYPAGLTTKDAYPLAVSVVNTGGQAGGALFPFLTGLLLDAFSWDAVFLFLAASALVALAVMLLVVEPVETEAAAAG</sequence>
<organism evidence="8 9">
    <name type="scientific">Methylobacterium tarhaniae</name>
    <dbReference type="NCBI Taxonomy" id="1187852"/>
    <lineage>
        <taxon>Bacteria</taxon>
        <taxon>Pseudomonadati</taxon>
        <taxon>Pseudomonadota</taxon>
        <taxon>Alphaproteobacteria</taxon>
        <taxon>Hyphomicrobiales</taxon>
        <taxon>Methylobacteriaceae</taxon>
        <taxon>Methylobacterium</taxon>
    </lineage>
</organism>
<keyword evidence="4 6" id="KW-1133">Transmembrane helix</keyword>
<feature type="transmembrane region" description="Helical" evidence="6">
    <location>
        <begin position="427"/>
        <end position="447"/>
    </location>
</feature>
<proteinExistence type="predicted"/>
<name>A0A0J6T1I7_9HYPH</name>
<feature type="transmembrane region" description="Helical" evidence="6">
    <location>
        <begin position="20"/>
        <end position="37"/>
    </location>
</feature>
<evidence type="ECO:0000259" key="7">
    <source>
        <dbReference type="PROSITE" id="PS50850"/>
    </source>
</evidence>
<dbReference type="SUPFAM" id="SSF103473">
    <property type="entry name" value="MFS general substrate transporter"/>
    <property type="match status" value="1"/>
</dbReference>
<dbReference type="GO" id="GO:0022857">
    <property type="term" value="F:transmembrane transporter activity"/>
    <property type="evidence" value="ECO:0007669"/>
    <property type="project" value="InterPro"/>
</dbReference>
<dbReference type="CDD" id="cd17319">
    <property type="entry name" value="MFS_ExuT_GudP_like"/>
    <property type="match status" value="1"/>
</dbReference>
<evidence type="ECO:0000256" key="3">
    <source>
        <dbReference type="ARBA" id="ARBA00022692"/>
    </source>
</evidence>
<gene>
    <name evidence="8" type="ORF">VQ03_12880</name>
</gene>
<dbReference type="EMBL" id="LABZ01000083">
    <property type="protein sequence ID" value="KMO41315.1"/>
    <property type="molecule type" value="Genomic_DNA"/>
</dbReference>
<evidence type="ECO:0000313" key="9">
    <source>
        <dbReference type="Proteomes" id="UP000036449"/>
    </source>
</evidence>
<feature type="transmembrane region" description="Helical" evidence="6">
    <location>
        <begin position="269"/>
        <end position="290"/>
    </location>
</feature>
<keyword evidence="9" id="KW-1185">Reference proteome</keyword>
<dbReference type="Proteomes" id="UP000036449">
    <property type="component" value="Unassembled WGS sequence"/>
</dbReference>
<evidence type="ECO:0000256" key="4">
    <source>
        <dbReference type="ARBA" id="ARBA00022989"/>
    </source>
</evidence>
<dbReference type="InterPro" id="IPR050382">
    <property type="entry name" value="MFS_Na/Anion_cotransporter"/>
</dbReference>
<dbReference type="Pfam" id="PF07690">
    <property type="entry name" value="MFS_1"/>
    <property type="match status" value="1"/>
</dbReference>
<protein>
    <submittedName>
        <fullName evidence="8">DgoT</fullName>
    </submittedName>
</protein>
<dbReference type="PROSITE" id="PS50850">
    <property type="entry name" value="MFS"/>
    <property type="match status" value="1"/>
</dbReference>
<evidence type="ECO:0000313" key="8">
    <source>
        <dbReference type="EMBL" id="KMO41315.1"/>
    </source>
</evidence>
<evidence type="ECO:0000256" key="1">
    <source>
        <dbReference type="ARBA" id="ARBA00004651"/>
    </source>
</evidence>
<feature type="transmembrane region" description="Helical" evidence="6">
    <location>
        <begin position="393"/>
        <end position="415"/>
    </location>
</feature>
<dbReference type="PANTHER" id="PTHR11662">
    <property type="entry name" value="SOLUTE CARRIER FAMILY 17"/>
    <property type="match status" value="1"/>
</dbReference>
<feature type="domain" description="Major facilitator superfamily (MFS) profile" evidence="7">
    <location>
        <begin position="24"/>
        <end position="451"/>
    </location>
</feature>
<feature type="transmembrane region" description="Helical" evidence="6">
    <location>
        <begin position="338"/>
        <end position="356"/>
    </location>
</feature>
<reference evidence="8 9" key="1">
    <citation type="submission" date="2015-03" db="EMBL/GenBank/DDBJ databases">
        <title>Genome sequencing of Methylobacterium tarhaniae DSM 25844.</title>
        <authorList>
            <person name="Chaudhry V."/>
            <person name="Patil P.B."/>
        </authorList>
    </citation>
    <scope>NUCLEOTIDE SEQUENCE [LARGE SCALE GENOMIC DNA]</scope>
    <source>
        <strain evidence="8 9">DSM 25844</strain>
    </source>
</reference>
<keyword evidence="2" id="KW-1003">Cell membrane</keyword>
<dbReference type="InterPro" id="IPR000849">
    <property type="entry name" value="Sugar_P_transporter"/>
</dbReference>
<dbReference type="InterPro" id="IPR020846">
    <property type="entry name" value="MFS_dom"/>
</dbReference>
<evidence type="ECO:0000256" key="5">
    <source>
        <dbReference type="ARBA" id="ARBA00023136"/>
    </source>
</evidence>
<dbReference type="PIRSF" id="PIRSF002808">
    <property type="entry name" value="Hexose_phosphate_transp"/>
    <property type="match status" value="1"/>
</dbReference>
<feature type="transmembrane region" description="Helical" evidence="6">
    <location>
        <begin position="148"/>
        <end position="172"/>
    </location>
</feature>
<dbReference type="GO" id="GO:0005886">
    <property type="term" value="C:plasma membrane"/>
    <property type="evidence" value="ECO:0007669"/>
    <property type="project" value="UniProtKB-SubCell"/>
</dbReference>
<feature type="transmembrane region" description="Helical" evidence="6">
    <location>
        <begin position="362"/>
        <end position="381"/>
    </location>
</feature>
<evidence type="ECO:0000256" key="6">
    <source>
        <dbReference type="SAM" id="Phobius"/>
    </source>
</evidence>
<dbReference type="OrthoDB" id="9812189at2"/>
<accession>A0A0J6T1I7</accession>
<keyword evidence="5 6" id="KW-0472">Membrane</keyword>
<dbReference type="PANTHER" id="PTHR11662:SF399">
    <property type="entry name" value="FI19708P1-RELATED"/>
    <property type="match status" value="1"/>
</dbReference>
<keyword evidence="3 6" id="KW-0812">Transmembrane</keyword>
<evidence type="ECO:0000256" key="2">
    <source>
        <dbReference type="ARBA" id="ARBA00022475"/>
    </source>
</evidence>
<comment type="subcellular location">
    <subcellularLocation>
        <location evidence="1">Cell membrane</location>
        <topology evidence="1">Multi-pass membrane protein</topology>
    </subcellularLocation>
</comment>
<feature type="transmembrane region" description="Helical" evidence="6">
    <location>
        <begin position="178"/>
        <end position="197"/>
    </location>
</feature>
<feature type="transmembrane region" description="Helical" evidence="6">
    <location>
        <begin position="58"/>
        <end position="77"/>
    </location>
</feature>
<dbReference type="InterPro" id="IPR036259">
    <property type="entry name" value="MFS_trans_sf"/>
</dbReference>
<dbReference type="AlphaFoldDB" id="A0A0J6T1I7"/>
<dbReference type="Gene3D" id="1.20.1250.20">
    <property type="entry name" value="MFS general substrate transporter like domains"/>
    <property type="match status" value="2"/>
</dbReference>
<dbReference type="PATRIC" id="fig|1187852.3.peg.6576"/>
<feature type="transmembrane region" description="Helical" evidence="6">
    <location>
        <begin position="302"/>
        <end position="326"/>
    </location>
</feature>
<dbReference type="RefSeq" id="WP_048451278.1">
    <property type="nucleotide sequence ID" value="NZ_LABZ01000083.1"/>
</dbReference>
<feature type="transmembrane region" description="Helical" evidence="6">
    <location>
        <begin position="89"/>
        <end position="113"/>
    </location>
</feature>
<dbReference type="InterPro" id="IPR011701">
    <property type="entry name" value="MFS"/>
</dbReference>